<evidence type="ECO:0000313" key="2">
    <source>
        <dbReference type="Proteomes" id="UP000005380"/>
    </source>
</evidence>
<dbReference type="EMBL" id="CP007030">
    <property type="protein sequence ID" value="AHF02181.1"/>
    <property type="molecule type" value="Genomic_DNA"/>
</dbReference>
<dbReference type="KEGG" id="tao:THIAE_01725"/>
<gene>
    <name evidence="1" type="ORF">THIAE_01725</name>
</gene>
<proteinExistence type="predicted"/>
<keyword evidence="2" id="KW-1185">Reference proteome</keyword>
<accession>W0DZC4</accession>
<organism evidence="1 2">
    <name type="scientific">Thiomicrospira aerophila AL3</name>
    <dbReference type="NCBI Taxonomy" id="717772"/>
    <lineage>
        <taxon>Bacteria</taxon>
        <taxon>Pseudomonadati</taxon>
        <taxon>Pseudomonadota</taxon>
        <taxon>Gammaproteobacteria</taxon>
        <taxon>Thiotrichales</taxon>
        <taxon>Piscirickettsiaceae</taxon>
        <taxon>Thiomicrospira</taxon>
    </lineage>
</organism>
<evidence type="ECO:0000313" key="1">
    <source>
        <dbReference type="EMBL" id="AHF02181.1"/>
    </source>
</evidence>
<name>W0DZC4_9GAMM</name>
<dbReference type="InParanoid" id="W0DZC4"/>
<dbReference type="Proteomes" id="UP000005380">
    <property type="component" value="Chromosome"/>
</dbReference>
<dbReference type="AlphaFoldDB" id="W0DZC4"/>
<sequence>MTKKQIHQNHQAWLKPDKFIEPFSRSHVPRGNADQFEAELKKNLGGIGYVI</sequence>
<dbReference type="HOGENOM" id="CLU_3104925_0_0_6"/>
<dbReference type="RefSeq" id="WP_006459767.1">
    <property type="nucleotide sequence ID" value="NZ_CP007030.1"/>
</dbReference>
<protein>
    <submittedName>
        <fullName evidence="1">Uncharacterized protein</fullName>
    </submittedName>
</protein>
<reference evidence="1 2" key="1">
    <citation type="submission" date="2013-12" db="EMBL/GenBank/DDBJ databases">
        <authorList>
            <consortium name="DOE Joint Genome Institute"/>
            <person name="Kappler U."/>
            <person name="Huntemann M."/>
            <person name="Han J."/>
            <person name="Chen A."/>
            <person name="Kyrpides N."/>
            <person name="Mavromatis K."/>
            <person name="Markowitz V."/>
            <person name="Palaniappan K."/>
            <person name="Ivanova N."/>
            <person name="Schaumberg A."/>
            <person name="Pati A."/>
            <person name="Liolios K."/>
            <person name="Nordberg H.P."/>
            <person name="Cantor M.N."/>
            <person name="Hua S.X."/>
            <person name="Woyke T."/>
        </authorList>
    </citation>
    <scope>NUCLEOTIDE SEQUENCE [LARGE SCALE GENOMIC DNA]</scope>
    <source>
        <strain evidence="2">AL2</strain>
    </source>
</reference>